<name>A0A158H2V6_9BURK</name>
<accession>A0A158H2V6</accession>
<protein>
    <submittedName>
        <fullName evidence="3">Inner membrane protein</fullName>
    </submittedName>
</protein>
<feature type="domain" description="DUF927" evidence="2">
    <location>
        <begin position="83"/>
        <end position="344"/>
    </location>
</feature>
<sequence length="621" mass="67063">MSTADPCNVPRADDADSLDAARSEFWMRWRGELPSYAEARRQTATNGRANNKGEHTNGDDQSRAAVRPPPGFAVNHLGVFFKDDDGVPHRVCSPLHVTALVRDSSSENWGRVLEWKDADGTAHIWAMPMELLKGDGADVRGELARLGLDLAPGYKVRNKLIEYITNARPDERARCVTRTGWHRHVFVLPERTIGESSERVLFQSDTFQRHYSQAGTLADWRAHVARYCVGNSRLLLAVSAAFAAMLLHPAGQESGGLNFVGPSSTGKTTALHAASSVYGGASYLQRWRATANGLEALAALHNDALLVLDELAQVDPREAGEIAYMLANGSGKARAARTGTARPRQSWRLLFLSAGEIGLAQHMRDGGKKVKAGQEVRLVDISADAGGGLGLFEHLHKCENGGALSAVLIENAAIYYGSAAPAFLEAATGDLAALSQWLHDEIRAFVAEQLPANAGGQAQRVCQRFALIGLAGEYATANGITGWTEGAAYAAAARCFAEWLDARGSAGNQERAAMLSQVKAFFEAHEESRFSDLGAADDRRTINRAGFRRNDGNGGVEYLVLPEVYSREICAGYEPRAVSKALIETGWLKPASDGRSQRTERIGTKGPTKVYVLTAAMWGHA</sequence>
<dbReference type="Proteomes" id="UP000054770">
    <property type="component" value="Unassembled WGS sequence"/>
</dbReference>
<dbReference type="AlphaFoldDB" id="A0A158H2V6"/>
<dbReference type="EMBL" id="FCON02000013">
    <property type="protein sequence ID" value="SAL38634.1"/>
    <property type="molecule type" value="Genomic_DNA"/>
</dbReference>
<feature type="region of interest" description="Disordered" evidence="1">
    <location>
        <begin position="39"/>
        <end position="68"/>
    </location>
</feature>
<reference evidence="3" key="1">
    <citation type="submission" date="2016-01" db="EMBL/GenBank/DDBJ databases">
        <authorList>
            <person name="Peeters C."/>
        </authorList>
    </citation>
    <scope>NUCLEOTIDE SEQUENCE [LARGE SCALE GENOMIC DNA]</scope>
    <source>
        <strain evidence="3">LMG 22940</strain>
    </source>
</reference>
<dbReference type="RefSeq" id="WP_087643899.1">
    <property type="nucleotide sequence ID" value="NZ_FCON02000013.1"/>
</dbReference>
<gene>
    <name evidence="3" type="ORF">AWB68_01690</name>
</gene>
<dbReference type="Pfam" id="PF06048">
    <property type="entry name" value="DUF927"/>
    <property type="match status" value="1"/>
</dbReference>
<feature type="compositionally biased region" description="Basic and acidic residues" evidence="1">
    <location>
        <begin position="51"/>
        <end position="62"/>
    </location>
</feature>
<dbReference type="InterPro" id="IPR009270">
    <property type="entry name" value="DUF927"/>
</dbReference>
<proteinExistence type="predicted"/>
<keyword evidence="4" id="KW-1185">Reference proteome</keyword>
<evidence type="ECO:0000256" key="1">
    <source>
        <dbReference type="SAM" id="MobiDB-lite"/>
    </source>
</evidence>
<evidence type="ECO:0000313" key="4">
    <source>
        <dbReference type="Proteomes" id="UP000054770"/>
    </source>
</evidence>
<evidence type="ECO:0000313" key="3">
    <source>
        <dbReference type="EMBL" id="SAL38634.1"/>
    </source>
</evidence>
<organism evidence="3 4">
    <name type="scientific">Caballeronia choica</name>
    <dbReference type="NCBI Taxonomy" id="326476"/>
    <lineage>
        <taxon>Bacteria</taxon>
        <taxon>Pseudomonadati</taxon>
        <taxon>Pseudomonadota</taxon>
        <taxon>Betaproteobacteria</taxon>
        <taxon>Burkholderiales</taxon>
        <taxon>Burkholderiaceae</taxon>
        <taxon>Caballeronia</taxon>
    </lineage>
</organism>
<evidence type="ECO:0000259" key="2">
    <source>
        <dbReference type="Pfam" id="PF06048"/>
    </source>
</evidence>
<comment type="caution">
    <text evidence="3">The sequence shown here is derived from an EMBL/GenBank/DDBJ whole genome shotgun (WGS) entry which is preliminary data.</text>
</comment>
<dbReference type="OrthoDB" id="784829at2"/>